<keyword evidence="3" id="KW-1185">Reference proteome</keyword>
<dbReference type="SUPFAM" id="SSF50249">
    <property type="entry name" value="Nucleic acid-binding proteins"/>
    <property type="match status" value="1"/>
</dbReference>
<proteinExistence type="predicted"/>
<comment type="caution">
    <text evidence="2">The sequence shown here is derived from an EMBL/GenBank/DDBJ whole genome shotgun (WGS) entry which is preliminary data.</text>
</comment>
<reference evidence="2" key="2">
    <citation type="submission" date="2022-02" db="EMBL/GenBank/DDBJ databases">
        <authorList>
            <person name="Elcheninov A.G."/>
            <person name="Sorokin D.Y."/>
            <person name="Kublanov I.V."/>
        </authorList>
    </citation>
    <scope>NUCLEOTIDE SEQUENCE</scope>
    <source>
        <strain evidence="2">AArc-St2</strain>
    </source>
</reference>
<dbReference type="PANTHER" id="PTHR34075">
    <property type="entry name" value="BLR3430 PROTEIN"/>
    <property type="match status" value="1"/>
</dbReference>
<evidence type="ECO:0000259" key="1">
    <source>
        <dbReference type="Pfam" id="PF01796"/>
    </source>
</evidence>
<dbReference type="AlphaFoldDB" id="A0AAE3FTJ2"/>
<organism evidence="2 3">
    <name type="scientific">Natronocalculus amylovorans</name>
    <dbReference type="NCBI Taxonomy" id="2917812"/>
    <lineage>
        <taxon>Archaea</taxon>
        <taxon>Methanobacteriati</taxon>
        <taxon>Methanobacteriota</taxon>
        <taxon>Stenosarchaea group</taxon>
        <taxon>Halobacteria</taxon>
        <taxon>Halobacteriales</taxon>
        <taxon>Haloferacaceae</taxon>
        <taxon>Natronocalculus</taxon>
    </lineage>
</organism>
<accession>A0AAE3FTJ2</accession>
<name>A0AAE3FTJ2_9EURY</name>
<protein>
    <submittedName>
        <fullName evidence="2">OB-fold domain-containing protein</fullName>
    </submittedName>
</protein>
<dbReference type="Proteomes" id="UP001203207">
    <property type="component" value="Unassembled WGS sequence"/>
</dbReference>
<evidence type="ECO:0000313" key="2">
    <source>
        <dbReference type="EMBL" id="MCL9815347.1"/>
    </source>
</evidence>
<dbReference type="Pfam" id="PF01796">
    <property type="entry name" value="OB_ChsH2_C"/>
    <property type="match status" value="1"/>
</dbReference>
<dbReference type="InterPro" id="IPR052513">
    <property type="entry name" value="Thioester_dehydratase-like"/>
</dbReference>
<feature type="domain" description="ChsH2 C-terminal OB-fold" evidence="1">
    <location>
        <begin position="47"/>
        <end position="106"/>
    </location>
</feature>
<reference evidence="2" key="1">
    <citation type="journal article" date="2022" name="Syst. Appl. Microbiol.">
        <title>Natronocalculus amylovorans gen. nov., sp. nov., and Natranaeroarchaeum aerophilus sp. nov., dominant culturable amylolytic natronoarchaea from hypersaline soda lakes in southwestern Siberia.</title>
        <authorList>
            <person name="Sorokin D.Y."/>
            <person name="Elcheninov A.G."/>
            <person name="Khizhniak T.V."/>
            <person name="Koenen M."/>
            <person name="Bale N.J."/>
            <person name="Damste J.S.S."/>
            <person name="Kublanov I.V."/>
        </authorList>
    </citation>
    <scope>NUCLEOTIDE SEQUENCE</scope>
    <source>
        <strain evidence="2">AArc-St2</strain>
    </source>
</reference>
<sequence length="124" mass="13347">MKDTGYDEWLDAIEDGSGYYLQSPAGHGSLPPRRVCPYTGSTELTETPLPETGTIETYSVIYVAAPGFADDTPYATAVVTFGPVRLTGIVRGADPEHVETGQTVTVGVEHRKTSDDRVVVFRPA</sequence>
<dbReference type="EMBL" id="JAKRVX010000001">
    <property type="protein sequence ID" value="MCL9815347.1"/>
    <property type="molecule type" value="Genomic_DNA"/>
</dbReference>
<dbReference type="PANTHER" id="PTHR34075:SF5">
    <property type="entry name" value="BLR3430 PROTEIN"/>
    <property type="match status" value="1"/>
</dbReference>
<dbReference type="InterPro" id="IPR002878">
    <property type="entry name" value="ChsH2_C"/>
</dbReference>
<evidence type="ECO:0000313" key="3">
    <source>
        <dbReference type="Proteomes" id="UP001203207"/>
    </source>
</evidence>
<dbReference type="InterPro" id="IPR012340">
    <property type="entry name" value="NA-bd_OB-fold"/>
</dbReference>
<gene>
    <name evidence="2" type="ORF">AArcSt2_00150</name>
</gene>